<dbReference type="EMBL" id="VNIQ01000002">
    <property type="protein sequence ID" value="TYQ06960.1"/>
    <property type="molecule type" value="Genomic_DNA"/>
</dbReference>
<keyword evidence="1" id="KW-0472">Membrane</keyword>
<accession>A0A652YV61</accession>
<sequence length="211" mass="21647">MSPEQHGFELDQMRGLVHASPSTDPFSIRAPNLDTTVRTTRCSQRDHRRADLVFVPATPVHNTGGRFDLIGALGLGVGLVSLLLAVSKGADWGLLIVSCICNAGIGLAYGSMPALIMGAVPPSATASANSFNTLMRSVGTSISAAVVGVVLAQMSMDFAGHTLPTEAGFRTGLLIACGAALIAGAIALLIPARKNAAQKETAAESAPLTKV</sequence>
<protein>
    <recommendedName>
        <fullName evidence="3">MFS transporter</fullName>
    </recommendedName>
</protein>
<evidence type="ECO:0000256" key="1">
    <source>
        <dbReference type="SAM" id="Phobius"/>
    </source>
</evidence>
<keyword evidence="1" id="KW-1133">Transmembrane helix</keyword>
<dbReference type="InterPro" id="IPR036259">
    <property type="entry name" value="MFS_trans_sf"/>
</dbReference>
<dbReference type="Gene3D" id="1.20.1250.20">
    <property type="entry name" value="MFS general substrate transporter like domains"/>
    <property type="match status" value="1"/>
</dbReference>
<organism evidence="2">
    <name type="scientific">Nocardia globerula</name>
    <dbReference type="NCBI Taxonomy" id="1818"/>
    <lineage>
        <taxon>Bacteria</taxon>
        <taxon>Bacillati</taxon>
        <taxon>Actinomycetota</taxon>
        <taxon>Actinomycetes</taxon>
        <taxon>Mycobacteriales</taxon>
        <taxon>Nocardiaceae</taxon>
        <taxon>Nocardia</taxon>
    </lineage>
</organism>
<feature type="transmembrane region" description="Helical" evidence="1">
    <location>
        <begin position="67"/>
        <end position="86"/>
    </location>
</feature>
<feature type="transmembrane region" description="Helical" evidence="1">
    <location>
        <begin position="92"/>
        <end position="112"/>
    </location>
</feature>
<proteinExistence type="predicted"/>
<gene>
    <name evidence="2" type="ORF">FNL38_1021104</name>
</gene>
<evidence type="ECO:0000313" key="2">
    <source>
        <dbReference type="EMBL" id="TYQ06960.1"/>
    </source>
</evidence>
<comment type="caution">
    <text evidence="2">The sequence shown here is derived from an EMBL/GenBank/DDBJ whole genome shotgun (WGS) entry which is preliminary data.</text>
</comment>
<keyword evidence="1" id="KW-0812">Transmembrane</keyword>
<dbReference type="SUPFAM" id="SSF103473">
    <property type="entry name" value="MFS general substrate transporter"/>
    <property type="match status" value="1"/>
</dbReference>
<feature type="transmembrane region" description="Helical" evidence="1">
    <location>
        <begin position="172"/>
        <end position="190"/>
    </location>
</feature>
<evidence type="ECO:0008006" key="3">
    <source>
        <dbReference type="Google" id="ProtNLM"/>
    </source>
</evidence>
<dbReference type="AlphaFoldDB" id="A0A652YV61"/>
<reference evidence="2" key="1">
    <citation type="submission" date="2019-07" db="EMBL/GenBank/DDBJ databases">
        <title>Genomic Encyclopedia of Type Strains, Phase IV (KMG-IV): sequencing the most valuable type-strain genomes for metagenomic binning, comparative biology and taxonomic classification.</title>
        <authorList>
            <person name="Goeker M."/>
        </authorList>
    </citation>
    <scope>NUCLEOTIDE SEQUENCE</scope>
    <source>
        <strain evidence="2">DSM 44596</strain>
    </source>
</reference>
<name>A0A652YV61_NOCGL</name>